<dbReference type="GO" id="GO:0022008">
    <property type="term" value="P:neurogenesis"/>
    <property type="evidence" value="ECO:0007669"/>
    <property type="project" value="TreeGrafter"/>
</dbReference>
<evidence type="ECO:0000256" key="3">
    <source>
        <dbReference type="ARBA" id="ARBA00023098"/>
    </source>
</evidence>
<keyword evidence="2" id="KW-0442">Lipid degradation</keyword>
<dbReference type="Proteomes" id="UP000887566">
    <property type="component" value="Unplaced"/>
</dbReference>
<evidence type="ECO:0000256" key="1">
    <source>
        <dbReference type="ARBA" id="ARBA00022801"/>
    </source>
</evidence>
<protein>
    <submittedName>
        <fullName evidence="6">Uncharacterized protein</fullName>
    </submittedName>
</protein>
<evidence type="ECO:0000313" key="6">
    <source>
        <dbReference type="WBParaSite" id="PSAMB.scaffold11291size3461.g34023.t1"/>
    </source>
</evidence>
<dbReference type="GO" id="GO:0019369">
    <property type="term" value="P:arachidonate metabolic process"/>
    <property type="evidence" value="ECO:0007669"/>
    <property type="project" value="TreeGrafter"/>
</dbReference>
<keyword evidence="1" id="KW-0378">Hydrolase</keyword>
<feature type="transmembrane region" description="Helical" evidence="4">
    <location>
        <begin position="26"/>
        <end position="45"/>
    </location>
</feature>
<evidence type="ECO:0000313" key="5">
    <source>
        <dbReference type="Proteomes" id="UP000887566"/>
    </source>
</evidence>
<dbReference type="WBParaSite" id="PSAMB.scaffold11291size3461.g34023.t1">
    <property type="protein sequence ID" value="PSAMB.scaffold11291size3461.g34023.t1"/>
    <property type="gene ID" value="PSAMB.scaffold11291size3461.g34023"/>
</dbReference>
<keyword evidence="4" id="KW-1133">Transmembrane helix</keyword>
<dbReference type="GO" id="GO:0046340">
    <property type="term" value="P:diacylglycerol catabolic process"/>
    <property type="evidence" value="ECO:0007669"/>
    <property type="project" value="TreeGrafter"/>
</dbReference>
<keyword evidence="4" id="KW-0472">Membrane</keyword>
<keyword evidence="5" id="KW-1185">Reference proteome</keyword>
<sequence>MPTLKAFGRRWSIASDDFVFPQITEGILRCFWFFAALFIYVLHTQPKKCPEGSIADLSTFIVVLLVHNGVLVVICFMTAYVSSRGTIMNSTPRRFLPQFIYLRVPIFVFEVIWNIVGTVWIAEDRPPCHDSVILGTRLTIIMNWLIIAAFVLGVVVVFHPLGAMQQKEHNLTVEKTRRLWRRRVRWMCICANADDHAKVAFEDVADLMSCFFSDNDLVLSDVWAGLLLLANNDLRVMNDRQVVEPDVRDKPEWMNVQFATRMLDFAIGVYGWPTYTLN</sequence>
<feature type="transmembrane region" description="Helical" evidence="4">
    <location>
        <begin position="100"/>
        <end position="121"/>
    </location>
</feature>
<keyword evidence="4" id="KW-0812">Transmembrane</keyword>
<organism evidence="5 6">
    <name type="scientific">Plectus sambesii</name>
    <dbReference type="NCBI Taxonomy" id="2011161"/>
    <lineage>
        <taxon>Eukaryota</taxon>
        <taxon>Metazoa</taxon>
        <taxon>Ecdysozoa</taxon>
        <taxon>Nematoda</taxon>
        <taxon>Chromadorea</taxon>
        <taxon>Plectida</taxon>
        <taxon>Plectina</taxon>
        <taxon>Plectoidea</taxon>
        <taxon>Plectidae</taxon>
        <taxon>Plectus</taxon>
    </lineage>
</organism>
<feature type="transmembrane region" description="Helical" evidence="4">
    <location>
        <begin position="141"/>
        <end position="161"/>
    </location>
</feature>
<dbReference type="GO" id="GO:0005886">
    <property type="term" value="C:plasma membrane"/>
    <property type="evidence" value="ECO:0007669"/>
    <property type="project" value="TreeGrafter"/>
</dbReference>
<dbReference type="GO" id="GO:0005737">
    <property type="term" value="C:cytoplasm"/>
    <property type="evidence" value="ECO:0007669"/>
    <property type="project" value="TreeGrafter"/>
</dbReference>
<keyword evidence="3" id="KW-0443">Lipid metabolism</keyword>
<dbReference type="GO" id="GO:0004806">
    <property type="term" value="F:triacylglycerol lipase activity"/>
    <property type="evidence" value="ECO:0007669"/>
    <property type="project" value="TreeGrafter"/>
</dbReference>
<dbReference type="InterPro" id="IPR052214">
    <property type="entry name" value="DAG_Lipase-Related"/>
</dbReference>
<feature type="transmembrane region" description="Helical" evidence="4">
    <location>
        <begin position="57"/>
        <end position="80"/>
    </location>
</feature>
<dbReference type="PANTHER" id="PTHR45792">
    <property type="entry name" value="DIACYLGLYCEROL LIPASE HOMOLOG-RELATED"/>
    <property type="match status" value="1"/>
</dbReference>
<reference evidence="6" key="1">
    <citation type="submission" date="2022-11" db="UniProtKB">
        <authorList>
            <consortium name="WormBaseParasite"/>
        </authorList>
    </citation>
    <scope>IDENTIFICATION</scope>
</reference>
<proteinExistence type="predicted"/>
<dbReference type="AlphaFoldDB" id="A0A914UN45"/>
<name>A0A914UN45_9BILA</name>
<accession>A0A914UN45</accession>
<dbReference type="PANTHER" id="PTHR45792:SF2">
    <property type="entry name" value="DIACYLGLYCEROL LIPASE-BETA"/>
    <property type="match status" value="1"/>
</dbReference>
<evidence type="ECO:0000256" key="2">
    <source>
        <dbReference type="ARBA" id="ARBA00022963"/>
    </source>
</evidence>
<evidence type="ECO:0000256" key="4">
    <source>
        <dbReference type="SAM" id="Phobius"/>
    </source>
</evidence>